<dbReference type="AlphaFoldDB" id="A0A9P0HBN8"/>
<feature type="compositionally biased region" description="Basic residues" evidence="1">
    <location>
        <begin position="106"/>
        <end position="116"/>
    </location>
</feature>
<dbReference type="EMBL" id="OV725080">
    <property type="protein sequence ID" value="CAH1399285.1"/>
    <property type="molecule type" value="Genomic_DNA"/>
</dbReference>
<keyword evidence="4" id="KW-1185">Reference proteome</keyword>
<evidence type="ECO:0000256" key="2">
    <source>
        <dbReference type="SAM" id="Phobius"/>
    </source>
</evidence>
<gene>
    <name evidence="3" type="ORF">NEZAVI_LOCUS8767</name>
</gene>
<sequence>MSQLRYSFNNVSHLGKLSELRFIKDLISAVRISTSPTTWKSETPTPIFEKTQLLQTYLNNIILINEFTTVLSTLLCVLVVACATSGTAIYRMCVPDPPEAGEASRSKTRRRKGDAT</sequence>
<organism evidence="3 4">
    <name type="scientific">Nezara viridula</name>
    <name type="common">Southern green stink bug</name>
    <name type="synonym">Cimex viridulus</name>
    <dbReference type="NCBI Taxonomy" id="85310"/>
    <lineage>
        <taxon>Eukaryota</taxon>
        <taxon>Metazoa</taxon>
        <taxon>Ecdysozoa</taxon>
        <taxon>Arthropoda</taxon>
        <taxon>Hexapoda</taxon>
        <taxon>Insecta</taxon>
        <taxon>Pterygota</taxon>
        <taxon>Neoptera</taxon>
        <taxon>Paraneoptera</taxon>
        <taxon>Hemiptera</taxon>
        <taxon>Heteroptera</taxon>
        <taxon>Panheteroptera</taxon>
        <taxon>Pentatomomorpha</taxon>
        <taxon>Pentatomoidea</taxon>
        <taxon>Pentatomidae</taxon>
        <taxon>Pentatominae</taxon>
        <taxon>Nezara</taxon>
    </lineage>
</organism>
<dbReference type="Proteomes" id="UP001152798">
    <property type="component" value="Chromosome 4"/>
</dbReference>
<keyword evidence="2" id="KW-1133">Transmembrane helix</keyword>
<feature type="region of interest" description="Disordered" evidence="1">
    <location>
        <begin position="96"/>
        <end position="116"/>
    </location>
</feature>
<feature type="transmembrane region" description="Helical" evidence="2">
    <location>
        <begin position="61"/>
        <end position="82"/>
    </location>
</feature>
<proteinExistence type="predicted"/>
<evidence type="ECO:0000313" key="3">
    <source>
        <dbReference type="EMBL" id="CAH1399285.1"/>
    </source>
</evidence>
<name>A0A9P0HBN8_NEZVI</name>
<evidence type="ECO:0000313" key="4">
    <source>
        <dbReference type="Proteomes" id="UP001152798"/>
    </source>
</evidence>
<protein>
    <submittedName>
        <fullName evidence="3">Uncharacterized protein</fullName>
    </submittedName>
</protein>
<keyword evidence="2" id="KW-0812">Transmembrane</keyword>
<reference evidence="3" key="1">
    <citation type="submission" date="2022-01" db="EMBL/GenBank/DDBJ databases">
        <authorList>
            <person name="King R."/>
        </authorList>
    </citation>
    <scope>NUCLEOTIDE SEQUENCE</scope>
</reference>
<evidence type="ECO:0000256" key="1">
    <source>
        <dbReference type="SAM" id="MobiDB-lite"/>
    </source>
</evidence>
<accession>A0A9P0HBN8</accession>
<keyword evidence="2" id="KW-0472">Membrane</keyword>